<dbReference type="PANTHER" id="PTHR43133">
    <property type="entry name" value="RNA POLYMERASE ECF-TYPE SIGMA FACTO"/>
    <property type="match status" value="1"/>
</dbReference>
<evidence type="ECO:0000259" key="7">
    <source>
        <dbReference type="Pfam" id="PF08281"/>
    </source>
</evidence>
<dbReference type="InterPro" id="IPR036388">
    <property type="entry name" value="WH-like_DNA-bd_sf"/>
</dbReference>
<evidence type="ECO:0000256" key="2">
    <source>
        <dbReference type="ARBA" id="ARBA00023015"/>
    </source>
</evidence>
<dbReference type="Pfam" id="PF04542">
    <property type="entry name" value="Sigma70_r2"/>
    <property type="match status" value="1"/>
</dbReference>
<keyword evidence="4" id="KW-0238">DNA-binding</keyword>
<evidence type="ECO:0000256" key="4">
    <source>
        <dbReference type="ARBA" id="ARBA00023125"/>
    </source>
</evidence>
<evidence type="ECO:0000259" key="6">
    <source>
        <dbReference type="Pfam" id="PF04542"/>
    </source>
</evidence>
<reference evidence="9" key="1">
    <citation type="submission" date="2016-10" db="EMBL/GenBank/DDBJ databases">
        <authorList>
            <person name="Varghese N."/>
            <person name="Submissions S."/>
        </authorList>
    </citation>
    <scope>NUCLEOTIDE SEQUENCE [LARGE SCALE GENOMIC DNA]</scope>
    <source>
        <strain evidence="9">IBRC-M 10761</strain>
    </source>
</reference>
<dbReference type="GO" id="GO:0016987">
    <property type="term" value="F:sigma factor activity"/>
    <property type="evidence" value="ECO:0007669"/>
    <property type="project" value="UniProtKB-KW"/>
</dbReference>
<dbReference type="PANTHER" id="PTHR43133:SF8">
    <property type="entry name" value="RNA POLYMERASE SIGMA FACTOR HI_1459-RELATED"/>
    <property type="match status" value="1"/>
</dbReference>
<proteinExistence type="inferred from homology"/>
<dbReference type="InterPro" id="IPR013325">
    <property type="entry name" value="RNA_pol_sigma_r2"/>
</dbReference>
<dbReference type="Pfam" id="PF08281">
    <property type="entry name" value="Sigma70_r4_2"/>
    <property type="match status" value="1"/>
</dbReference>
<dbReference type="InterPro" id="IPR014284">
    <property type="entry name" value="RNA_pol_sigma-70_dom"/>
</dbReference>
<feature type="domain" description="RNA polymerase sigma-70 region 2" evidence="6">
    <location>
        <begin position="22"/>
        <end position="89"/>
    </location>
</feature>
<evidence type="ECO:0000313" key="8">
    <source>
        <dbReference type="EMBL" id="SEJ82320.1"/>
    </source>
</evidence>
<dbReference type="GO" id="GO:0003677">
    <property type="term" value="F:DNA binding"/>
    <property type="evidence" value="ECO:0007669"/>
    <property type="project" value="UniProtKB-KW"/>
</dbReference>
<keyword evidence="3" id="KW-0731">Sigma factor</keyword>
<keyword evidence="2" id="KW-0805">Transcription regulation</keyword>
<dbReference type="InterPro" id="IPR013249">
    <property type="entry name" value="RNA_pol_sigma70_r4_t2"/>
</dbReference>
<evidence type="ECO:0000256" key="5">
    <source>
        <dbReference type="ARBA" id="ARBA00023163"/>
    </source>
</evidence>
<keyword evidence="9" id="KW-1185">Reference proteome</keyword>
<gene>
    <name evidence="8" type="ORF">SAMN05192553_1208</name>
</gene>
<accession>A0A1H7C6Q5</accession>
<protein>
    <submittedName>
        <fullName evidence="8">RNA polymerase sigma-70 factor, ECF subfamily</fullName>
    </submittedName>
</protein>
<dbReference type="InterPro" id="IPR007627">
    <property type="entry name" value="RNA_pol_sigma70_r2"/>
</dbReference>
<dbReference type="Gene3D" id="1.10.10.10">
    <property type="entry name" value="Winged helix-like DNA-binding domain superfamily/Winged helix DNA-binding domain"/>
    <property type="match status" value="1"/>
</dbReference>
<dbReference type="AlphaFoldDB" id="A0A1H7C6Q5"/>
<keyword evidence="5" id="KW-0804">Transcription</keyword>
<dbReference type="InterPro" id="IPR039425">
    <property type="entry name" value="RNA_pol_sigma-70-like"/>
</dbReference>
<dbReference type="Proteomes" id="UP000199403">
    <property type="component" value="Unassembled WGS sequence"/>
</dbReference>
<dbReference type="SUPFAM" id="SSF88659">
    <property type="entry name" value="Sigma3 and sigma4 domains of RNA polymerase sigma factors"/>
    <property type="match status" value="1"/>
</dbReference>
<feature type="domain" description="RNA polymerase sigma factor 70 region 4 type 2" evidence="7">
    <location>
        <begin position="139"/>
        <end position="184"/>
    </location>
</feature>
<dbReference type="InterPro" id="IPR013324">
    <property type="entry name" value="RNA_pol_sigma_r3/r4-like"/>
</dbReference>
<dbReference type="RefSeq" id="WP_092178932.1">
    <property type="nucleotide sequence ID" value="NZ_FNZH01000020.1"/>
</dbReference>
<dbReference type="Gene3D" id="1.10.1740.10">
    <property type="match status" value="1"/>
</dbReference>
<dbReference type="STRING" id="1416801.SAMN05192553_1208"/>
<organism evidence="8 9">
    <name type="scientific">Cyclobacterium xiamenense</name>
    <dbReference type="NCBI Taxonomy" id="1297121"/>
    <lineage>
        <taxon>Bacteria</taxon>
        <taxon>Pseudomonadati</taxon>
        <taxon>Bacteroidota</taxon>
        <taxon>Cytophagia</taxon>
        <taxon>Cytophagales</taxon>
        <taxon>Cyclobacteriaceae</taxon>
        <taxon>Cyclobacterium</taxon>
    </lineage>
</organism>
<comment type="similarity">
    <text evidence="1">Belongs to the sigma-70 factor family. ECF subfamily.</text>
</comment>
<name>A0A1H7C6Q5_9BACT</name>
<dbReference type="OrthoDB" id="9782108at2"/>
<sequence length="279" mass="32247">MVTENKDLKKALEGDIKAFQSLFSEFQPQLKSYLYRLLTDRNDTDDLTHDTFVKAFDKISTFKGNSEFKTWVFQIATNLAYDFLKKKRRWLPNAQDQAKSLAMSTEYIQQLFVMTNKTSNRGRYEVKEHIDFCFTCISKTLSIEEQIAIILKDIYAFSRTEIADILGKTEGVVKHLLFNGRKTMIEIFDNRCALINKNGACHQCTELAGIYNPKQTKQEELMKIKMVKSSEKESKEKLYQLRSDLVAAIDPLNSEGADMQDIIMQCTRLAINEIETIQN</sequence>
<evidence type="ECO:0000313" key="9">
    <source>
        <dbReference type="Proteomes" id="UP000199403"/>
    </source>
</evidence>
<dbReference type="SUPFAM" id="SSF88946">
    <property type="entry name" value="Sigma2 domain of RNA polymerase sigma factors"/>
    <property type="match status" value="1"/>
</dbReference>
<evidence type="ECO:0000256" key="3">
    <source>
        <dbReference type="ARBA" id="ARBA00023082"/>
    </source>
</evidence>
<dbReference type="EMBL" id="FNZH01000020">
    <property type="protein sequence ID" value="SEJ82320.1"/>
    <property type="molecule type" value="Genomic_DNA"/>
</dbReference>
<dbReference type="GO" id="GO:0006352">
    <property type="term" value="P:DNA-templated transcription initiation"/>
    <property type="evidence" value="ECO:0007669"/>
    <property type="project" value="InterPro"/>
</dbReference>
<dbReference type="NCBIfam" id="TIGR02937">
    <property type="entry name" value="sigma70-ECF"/>
    <property type="match status" value="1"/>
</dbReference>
<evidence type="ECO:0000256" key="1">
    <source>
        <dbReference type="ARBA" id="ARBA00010641"/>
    </source>
</evidence>